<dbReference type="AlphaFoldDB" id="A0A0L8GE36"/>
<name>A0A0L8GE36_OCTBM</name>
<sequence length="109" mass="12621">MLPWASISEFIPISPLVNRCCFGFVTTLYLRPRTIASKSGALNRHLGVMFKSGVLIYQTFLLKFMCNKFLIQFLRIFNKEYSLLNRTFFIQESKPGIRGACRHKMVGNH</sequence>
<organism evidence="1">
    <name type="scientific">Octopus bimaculoides</name>
    <name type="common">California two-spotted octopus</name>
    <dbReference type="NCBI Taxonomy" id="37653"/>
    <lineage>
        <taxon>Eukaryota</taxon>
        <taxon>Metazoa</taxon>
        <taxon>Spiralia</taxon>
        <taxon>Lophotrochozoa</taxon>
        <taxon>Mollusca</taxon>
        <taxon>Cephalopoda</taxon>
        <taxon>Coleoidea</taxon>
        <taxon>Octopodiformes</taxon>
        <taxon>Octopoda</taxon>
        <taxon>Incirrata</taxon>
        <taxon>Octopodidae</taxon>
        <taxon>Octopus</taxon>
    </lineage>
</organism>
<accession>A0A0L8GE36</accession>
<dbReference type="EMBL" id="KQ422474">
    <property type="protein sequence ID" value="KOF74810.1"/>
    <property type="molecule type" value="Genomic_DNA"/>
</dbReference>
<evidence type="ECO:0000313" key="1">
    <source>
        <dbReference type="EMBL" id="KOF74810.1"/>
    </source>
</evidence>
<gene>
    <name evidence="1" type="ORF">OCBIM_22035617mg</name>
</gene>
<proteinExistence type="predicted"/>
<protein>
    <submittedName>
        <fullName evidence="1">Uncharacterized protein</fullName>
    </submittedName>
</protein>
<reference evidence="1" key="1">
    <citation type="submission" date="2015-07" db="EMBL/GenBank/DDBJ databases">
        <title>MeaNS - Measles Nucleotide Surveillance Program.</title>
        <authorList>
            <person name="Tran T."/>
            <person name="Druce J."/>
        </authorList>
    </citation>
    <scope>NUCLEOTIDE SEQUENCE</scope>
    <source>
        <strain evidence="1">UCB-OBI-ISO-001</strain>
        <tissue evidence="1">Gonad</tissue>
    </source>
</reference>